<dbReference type="AlphaFoldDB" id="A0AAW0AG90"/>
<name>A0AAW0AG90_9AGAR</name>
<proteinExistence type="predicted"/>
<comment type="caution">
    <text evidence="2">The sequence shown here is derived from an EMBL/GenBank/DDBJ whole genome shotgun (WGS) entry which is preliminary data.</text>
</comment>
<sequence length="350" mass="38709">MTLRPEHLTLANCIYGESGPDSTSSKVVRNVPRRDFCDVLAHSLTSLSHSNDISPSTTLHPRSPPLHHLTLKQSSASESQDSSTPAIRSLAHLLHLSALSHSKHEYLPTTSATTTIRGKGPCVQYRRSKTRHPPPRSTSANERAHLPHQLQGCWVEIEDFKGRRRPTFISPPPSPLERPPTTTSARPQPLFPPYIYITLQRASHRRLSTKPPRHSPPQVRLPLALTSPPTSSASLLPPAFDRCSREYERAERNNLAAMPPPPLTPHPSTRHPATLLRIPDAADSPAHDAQTRRHPPSLACRKTRTTPIRRRQLNAAFVGAVLVPISRSRCALPSRQHVPEQDPRTSAAGV</sequence>
<evidence type="ECO:0000256" key="1">
    <source>
        <dbReference type="SAM" id="MobiDB-lite"/>
    </source>
</evidence>
<organism evidence="2 3">
    <name type="scientific">Favolaschia claudopus</name>
    <dbReference type="NCBI Taxonomy" id="2862362"/>
    <lineage>
        <taxon>Eukaryota</taxon>
        <taxon>Fungi</taxon>
        <taxon>Dikarya</taxon>
        <taxon>Basidiomycota</taxon>
        <taxon>Agaricomycotina</taxon>
        <taxon>Agaricomycetes</taxon>
        <taxon>Agaricomycetidae</taxon>
        <taxon>Agaricales</taxon>
        <taxon>Marasmiineae</taxon>
        <taxon>Mycenaceae</taxon>
        <taxon>Favolaschia</taxon>
    </lineage>
</organism>
<feature type="compositionally biased region" description="Low complexity" evidence="1">
    <location>
        <begin position="74"/>
        <end position="84"/>
    </location>
</feature>
<keyword evidence="3" id="KW-1185">Reference proteome</keyword>
<evidence type="ECO:0000313" key="3">
    <source>
        <dbReference type="Proteomes" id="UP001362999"/>
    </source>
</evidence>
<dbReference type="Proteomes" id="UP001362999">
    <property type="component" value="Unassembled WGS sequence"/>
</dbReference>
<feature type="region of interest" description="Disordered" evidence="1">
    <location>
        <begin position="109"/>
        <end position="142"/>
    </location>
</feature>
<feature type="compositionally biased region" description="Pro residues" evidence="1">
    <location>
        <begin position="169"/>
        <end position="178"/>
    </location>
</feature>
<protein>
    <submittedName>
        <fullName evidence="2">Uncharacterized protein</fullName>
    </submittedName>
</protein>
<feature type="region of interest" description="Disordered" evidence="1">
    <location>
        <begin position="48"/>
        <end position="84"/>
    </location>
</feature>
<reference evidence="2 3" key="1">
    <citation type="journal article" date="2024" name="J Genomics">
        <title>Draft genome sequencing and assembly of Favolaschia claudopus CIRM-BRFM 2984 isolated from oak limbs.</title>
        <authorList>
            <person name="Navarro D."/>
            <person name="Drula E."/>
            <person name="Chaduli D."/>
            <person name="Cazenave R."/>
            <person name="Ahrendt S."/>
            <person name="Wang J."/>
            <person name="Lipzen A."/>
            <person name="Daum C."/>
            <person name="Barry K."/>
            <person name="Grigoriev I.V."/>
            <person name="Favel A."/>
            <person name="Rosso M.N."/>
            <person name="Martin F."/>
        </authorList>
    </citation>
    <scope>NUCLEOTIDE SEQUENCE [LARGE SCALE GENOMIC DNA]</scope>
    <source>
        <strain evidence="2 3">CIRM-BRFM 2984</strain>
    </source>
</reference>
<accession>A0AAW0AG90</accession>
<dbReference type="EMBL" id="JAWWNJ010000069">
    <property type="protein sequence ID" value="KAK7008104.1"/>
    <property type="molecule type" value="Genomic_DNA"/>
</dbReference>
<feature type="compositionally biased region" description="Polar residues" evidence="1">
    <location>
        <begin position="48"/>
        <end position="60"/>
    </location>
</feature>
<feature type="region of interest" description="Disordered" evidence="1">
    <location>
        <begin position="164"/>
        <end position="190"/>
    </location>
</feature>
<gene>
    <name evidence="2" type="ORF">R3P38DRAFT_3211750</name>
</gene>
<evidence type="ECO:0000313" key="2">
    <source>
        <dbReference type="EMBL" id="KAK7008104.1"/>
    </source>
</evidence>